<dbReference type="InterPro" id="IPR000014">
    <property type="entry name" value="PAS"/>
</dbReference>
<evidence type="ECO:0000256" key="2">
    <source>
        <dbReference type="ARBA" id="ARBA00012438"/>
    </source>
</evidence>
<dbReference type="InterPro" id="IPR003594">
    <property type="entry name" value="HATPase_dom"/>
</dbReference>
<comment type="catalytic activity">
    <reaction evidence="1">
        <text>ATP + protein L-histidine = ADP + protein N-phospho-L-histidine.</text>
        <dbReference type="EC" id="2.7.13.3"/>
    </reaction>
</comment>
<dbReference type="InterPro" id="IPR013656">
    <property type="entry name" value="PAS_4"/>
</dbReference>
<dbReference type="Pfam" id="PF02518">
    <property type="entry name" value="HATPase_c"/>
    <property type="match status" value="1"/>
</dbReference>
<dbReference type="Pfam" id="PF08448">
    <property type="entry name" value="PAS_4"/>
    <property type="match status" value="1"/>
</dbReference>
<dbReference type="PROSITE" id="PS50109">
    <property type="entry name" value="HIS_KIN"/>
    <property type="match status" value="1"/>
</dbReference>
<feature type="domain" description="Histidine kinase" evidence="7">
    <location>
        <begin position="461"/>
        <end position="666"/>
    </location>
</feature>
<feature type="compositionally biased region" description="Low complexity" evidence="6">
    <location>
        <begin position="308"/>
        <end position="330"/>
    </location>
</feature>
<dbReference type="SUPFAM" id="SSF55874">
    <property type="entry name" value="ATPase domain of HSP90 chaperone/DNA topoisomerase II/histidine kinase"/>
    <property type="match status" value="1"/>
</dbReference>
<organism evidence="8 9">
    <name type="scientific">Natronomonas aquatica</name>
    <dbReference type="NCBI Taxonomy" id="2841590"/>
    <lineage>
        <taxon>Archaea</taxon>
        <taxon>Methanobacteriati</taxon>
        <taxon>Methanobacteriota</taxon>
        <taxon>Stenosarchaea group</taxon>
        <taxon>Halobacteria</taxon>
        <taxon>Halobacteriales</taxon>
        <taxon>Natronomonadaceae</taxon>
        <taxon>Natronomonas</taxon>
    </lineage>
</organism>
<dbReference type="NCBIfam" id="TIGR00229">
    <property type="entry name" value="sensory_box"/>
    <property type="match status" value="1"/>
</dbReference>
<keyword evidence="3" id="KW-0808">Transferase</keyword>
<gene>
    <name evidence="8" type="ORF">KM295_14045</name>
</gene>
<accession>A0A9R1CW69</accession>
<dbReference type="GO" id="GO:0007234">
    <property type="term" value="P:osmosensory signaling via phosphorelay pathway"/>
    <property type="evidence" value="ECO:0007669"/>
    <property type="project" value="TreeGrafter"/>
</dbReference>
<keyword evidence="9" id="KW-1185">Reference proteome</keyword>
<evidence type="ECO:0000313" key="8">
    <source>
        <dbReference type="EMBL" id="MCQ4334576.1"/>
    </source>
</evidence>
<evidence type="ECO:0000256" key="5">
    <source>
        <dbReference type="ARBA" id="ARBA00023136"/>
    </source>
</evidence>
<name>A0A9R1CW69_9EURY</name>
<dbReference type="RefSeq" id="WP_256030633.1">
    <property type="nucleotide sequence ID" value="NZ_JAHLKM010000029.1"/>
</dbReference>
<dbReference type="PANTHER" id="PTHR42878:SF14">
    <property type="entry name" value="OSMOLARITY TWO-COMPONENT SYSTEM PROTEIN SSK1"/>
    <property type="match status" value="1"/>
</dbReference>
<evidence type="ECO:0000256" key="1">
    <source>
        <dbReference type="ARBA" id="ARBA00000085"/>
    </source>
</evidence>
<dbReference type="SUPFAM" id="SSF47384">
    <property type="entry name" value="Homodimeric domain of signal transducing histidine kinase"/>
    <property type="match status" value="1"/>
</dbReference>
<keyword evidence="4 8" id="KW-0418">Kinase</keyword>
<dbReference type="PANTHER" id="PTHR42878">
    <property type="entry name" value="TWO-COMPONENT HISTIDINE KINASE"/>
    <property type="match status" value="1"/>
</dbReference>
<dbReference type="SUPFAM" id="SSF55785">
    <property type="entry name" value="PYP-like sensor domain (PAS domain)"/>
    <property type="match status" value="1"/>
</dbReference>
<dbReference type="Gene3D" id="3.30.565.10">
    <property type="entry name" value="Histidine kinase-like ATPase, C-terminal domain"/>
    <property type="match status" value="1"/>
</dbReference>
<evidence type="ECO:0000256" key="4">
    <source>
        <dbReference type="ARBA" id="ARBA00022777"/>
    </source>
</evidence>
<dbReference type="SMART" id="SM00387">
    <property type="entry name" value="HATPase_c"/>
    <property type="match status" value="1"/>
</dbReference>
<dbReference type="CDD" id="cd00075">
    <property type="entry name" value="HATPase"/>
    <property type="match status" value="1"/>
</dbReference>
<dbReference type="Gene3D" id="3.30.450.20">
    <property type="entry name" value="PAS domain"/>
    <property type="match status" value="1"/>
</dbReference>
<comment type="caution">
    <text evidence="8">The sequence shown here is derived from an EMBL/GenBank/DDBJ whole genome shotgun (WGS) entry which is preliminary data.</text>
</comment>
<dbReference type="CDD" id="cd00130">
    <property type="entry name" value="PAS"/>
    <property type="match status" value="1"/>
</dbReference>
<feature type="region of interest" description="Disordered" evidence="6">
    <location>
        <begin position="280"/>
        <end position="338"/>
    </location>
</feature>
<dbReference type="InterPro" id="IPR003661">
    <property type="entry name" value="HisK_dim/P_dom"/>
</dbReference>
<dbReference type="EMBL" id="JAHLKM010000029">
    <property type="protein sequence ID" value="MCQ4334576.1"/>
    <property type="molecule type" value="Genomic_DNA"/>
</dbReference>
<dbReference type="InterPro" id="IPR005467">
    <property type="entry name" value="His_kinase_dom"/>
</dbReference>
<dbReference type="Proteomes" id="UP001139494">
    <property type="component" value="Unassembled WGS sequence"/>
</dbReference>
<dbReference type="InterPro" id="IPR035965">
    <property type="entry name" value="PAS-like_dom_sf"/>
</dbReference>
<dbReference type="CDD" id="cd00082">
    <property type="entry name" value="HisKA"/>
    <property type="match status" value="1"/>
</dbReference>
<protein>
    <recommendedName>
        <fullName evidence="2">histidine kinase</fullName>
        <ecNumber evidence="2">2.7.13.3</ecNumber>
    </recommendedName>
</protein>
<evidence type="ECO:0000259" key="7">
    <source>
        <dbReference type="PROSITE" id="PS50109"/>
    </source>
</evidence>
<dbReference type="GO" id="GO:0030295">
    <property type="term" value="F:protein kinase activator activity"/>
    <property type="evidence" value="ECO:0007669"/>
    <property type="project" value="TreeGrafter"/>
</dbReference>
<dbReference type="InterPro" id="IPR050351">
    <property type="entry name" value="BphY/WalK/GraS-like"/>
</dbReference>
<keyword evidence="5" id="KW-0472">Membrane</keyword>
<evidence type="ECO:0000256" key="6">
    <source>
        <dbReference type="SAM" id="MobiDB-lite"/>
    </source>
</evidence>
<dbReference type="GO" id="GO:0016020">
    <property type="term" value="C:membrane"/>
    <property type="evidence" value="ECO:0007669"/>
    <property type="project" value="UniProtKB-SubCell"/>
</dbReference>
<evidence type="ECO:0000313" key="9">
    <source>
        <dbReference type="Proteomes" id="UP001139494"/>
    </source>
</evidence>
<dbReference type="InterPro" id="IPR036097">
    <property type="entry name" value="HisK_dim/P_sf"/>
</dbReference>
<dbReference type="EC" id="2.7.13.3" evidence="2"/>
<dbReference type="GO" id="GO:0000155">
    <property type="term" value="F:phosphorelay sensor kinase activity"/>
    <property type="evidence" value="ECO:0007669"/>
    <property type="project" value="InterPro"/>
</dbReference>
<evidence type="ECO:0000256" key="3">
    <source>
        <dbReference type="ARBA" id="ARBA00022679"/>
    </source>
</evidence>
<sequence>MGLRDRTTNDPLDTPVVAAYVGRGHPTDPEGRVRIERVESDFVADYAAYADCVVCAVPGGGLSALESLSEAAVPAILYDRTDDPAVAEAAARLDPAEYVTGGNPDPEGRSLADLIVRVCRRTRGDPPTIHTGSTGGSELGLSSAVGTVERLLDLGRDRLGLEIGAVALTDGVDYTVVAGDDVAAADHSLSGTICRATVRTDGPLELPDTVWGPPTEGLAAPFVRLRSYIGDDFAVDGDRRGTVWFGSERSRSAFTTEERDFLRLLVGLVRAEIGRTRAFTIGSDPESGSAVGAVIGDGGARSDPATPSPGGDDGVSTGSGSAASGQNAPGPTGGDRFRRLFDRLPDAVADVEFRDGVPIVRGVNGAFEETFGREESAVAGRPVSELIVPDGQATAGRLDERAIREGYRTAEVERETADGRRTFLFRGFTYRRGGTDRGFGIYTDITDRLEQERRLRVLHRVLRHNLRNEMTAIIGYADLLAEEGTTPECRALGQRIYEEATDVSKLGEQVRRIKQALDVDRKRVAIDPEPIVESIAERFRRQHPDATIRVSAEATAEVVADELLETAIENLLENAIEHHPGDPTVDIEMSPADGGRFDITVSDDGTGIPERERAVVSGDREITQLDHSRGLGLWVSQWVVRGVDGQLRFGDPETGAEVTLRLHRAGGSTSE</sequence>
<dbReference type="AlphaFoldDB" id="A0A9R1CW69"/>
<proteinExistence type="predicted"/>
<dbReference type="InterPro" id="IPR036890">
    <property type="entry name" value="HATPase_C_sf"/>
</dbReference>
<reference evidence="8" key="1">
    <citation type="journal article" date="2023" name="Front. Microbiol.">
        <title>Genomic-based phylogenetic and metabolic analyses of the genus Natronomonas, and description of Natronomonas aquatica sp. nov.</title>
        <authorList>
            <person name="Garcia-Roldan A."/>
            <person name="Duran-Viseras A."/>
            <person name="de la Haba R.R."/>
            <person name="Corral P."/>
            <person name="Sanchez-Porro C."/>
            <person name="Ventosa A."/>
        </authorList>
    </citation>
    <scope>NUCLEOTIDE SEQUENCE</scope>
    <source>
        <strain evidence="8">F2-12</strain>
    </source>
</reference>
<dbReference type="SUPFAM" id="SSF55781">
    <property type="entry name" value="GAF domain-like"/>
    <property type="match status" value="1"/>
</dbReference>
<dbReference type="GO" id="GO:0000156">
    <property type="term" value="F:phosphorelay response regulator activity"/>
    <property type="evidence" value="ECO:0007669"/>
    <property type="project" value="TreeGrafter"/>
</dbReference>